<evidence type="ECO:0000313" key="2">
    <source>
        <dbReference type="Proteomes" id="UP000830401"/>
    </source>
</evidence>
<dbReference type="Proteomes" id="UP000830401">
    <property type="component" value="Chromosome"/>
</dbReference>
<name>A0ABY4G4T8_9BACT</name>
<gene>
    <name evidence="1" type="ORF">MUN86_20675</name>
</gene>
<keyword evidence="2" id="KW-1185">Reference proteome</keyword>
<dbReference type="RefSeq" id="WP_245119886.1">
    <property type="nucleotide sequence ID" value="NZ_CP095061.1"/>
</dbReference>
<organism evidence="1 2">
    <name type="scientific">Hymenobacter volaticus</name>
    <dbReference type="NCBI Taxonomy" id="2932254"/>
    <lineage>
        <taxon>Bacteria</taxon>
        <taxon>Pseudomonadati</taxon>
        <taxon>Bacteroidota</taxon>
        <taxon>Cytophagia</taxon>
        <taxon>Cytophagales</taxon>
        <taxon>Hymenobacteraceae</taxon>
        <taxon>Hymenobacter</taxon>
    </lineage>
</organism>
<dbReference type="EMBL" id="CP095061">
    <property type="protein sequence ID" value="UOQ65905.1"/>
    <property type="molecule type" value="Genomic_DNA"/>
</dbReference>
<accession>A0ABY4G4T8</accession>
<sequence>MSKFKPPPIPAGASYADPRVRERMAAWIKEFHYEQVATIGGSELLEVYYQALNNWVLNPTTNSHDIELLIDEICHTARLEDSDS</sequence>
<reference evidence="1" key="1">
    <citation type="submission" date="2022-04" db="EMBL/GenBank/DDBJ databases">
        <title>Hymenobacter sp. isolated from the air.</title>
        <authorList>
            <person name="Won M."/>
            <person name="Lee C.-M."/>
            <person name="Woen H.-Y."/>
            <person name="Kwon S.-W."/>
        </authorList>
    </citation>
    <scope>NUCLEOTIDE SEQUENCE</scope>
    <source>
        <strain evidence="1">5420S-77</strain>
    </source>
</reference>
<protein>
    <submittedName>
        <fullName evidence="1">Uncharacterized protein</fullName>
    </submittedName>
</protein>
<evidence type="ECO:0000313" key="1">
    <source>
        <dbReference type="EMBL" id="UOQ65905.1"/>
    </source>
</evidence>
<proteinExistence type="predicted"/>